<feature type="compositionally biased region" description="Basic and acidic residues" evidence="1">
    <location>
        <begin position="197"/>
        <end position="209"/>
    </location>
</feature>
<dbReference type="RefSeq" id="WP_076957014.1">
    <property type="nucleotide sequence ID" value="NZ_MLCO01000070.1"/>
</dbReference>
<gene>
    <name evidence="2" type="ORF">BKE38_08960</name>
</gene>
<evidence type="ECO:0000256" key="1">
    <source>
        <dbReference type="SAM" id="MobiDB-lite"/>
    </source>
</evidence>
<protein>
    <submittedName>
        <fullName evidence="2">Uncharacterized protein</fullName>
    </submittedName>
</protein>
<organism evidence="2 3">
    <name type="scientific">Teichococcus deserti</name>
    <dbReference type="NCBI Taxonomy" id="1817963"/>
    <lineage>
        <taxon>Bacteria</taxon>
        <taxon>Pseudomonadati</taxon>
        <taxon>Pseudomonadota</taxon>
        <taxon>Alphaproteobacteria</taxon>
        <taxon>Acetobacterales</taxon>
        <taxon>Roseomonadaceae</taxon>
        <taxon>Roseomonas</taxon>
    </lineage>
</organism>
<dbReference type="Proteomes" id="UP000188879">
    <property type="component" value="Unassembled WGS sequence"/>
</dbReference>
<evidence type="ECO:0000313" key="2">
    <source>
        <dbReference type="EMBL" id="ONG55700.1"/>
    </source>
</evidence>
<dbReference type="EMBL" id="MLCO01000070">
    <property type="protein sequence ID" value="ONG55700.1"/>
    <property type="molecule type" value="Genomic_DNA"/>
</dbReference>
<proteinExistence type="predicted"/>
<feature type="compositionally biased region" description="Gly residues" evidence="1">
    <location>
        <begin position="247"/>
        <end position="257"/>
    </location>
</feature>
<feature type="region of interest" description="Disordered" evidence="1">
    <location>
        <begin position="116"/>
        <end position="136"/>
    </location>
</feature>
<feature type="region of interest" description="Disordered" evidence="1">
    <location>
        <begin position="197"/>
        <end position="257"/>
    </location>
</feature>
<accession>A0A1V2H443</accession>
<reference evidence="2 3" key="1">
    <citation type="submission" date="2016-10" db="EMBL/GenBank/DDBJ databases">
        <title>Draft Genome sequence of Roseomonas sp. strain M3.</title>
        <authorList>
            <person name="Subhash Y."/>
            <person name="Lee S."/>
        </authorList>
    </citation>
    <scope>NUCLEOTIDE SEQUENCE [LARGE SCALE GENOMIC DNA]</scope>
    <source>
        <strain evidence="2 3">M3</strain>
    </source>
</reference>
<name>A0A1V2H443_9PROT</name>
<comment type="caution">
    <text evidence="2">The sequence shown here is derived from an EMBL/GenBank/DDBJ whole genome shotgun (WGS) entry which is preliminary data.</text>
</comment>
<dbReference type="AlphaFoldDB" id="A0A1V2H443"/>
<keyword evidence="3" id="KW-1185">Reference proteome</keyword>
<evidence type="ECO:0000313" key="3">
    <source>
        <dbReference type="Proteomes" id="UP000188879"/>
    </source>
</evidence>
<sequence>MRDAAIVDLSRRAQALAPLVPLMRRLSQYPSETLLAVPGSPEDALRGALVLRSLTRYLSAEAEALRQAQLVAGEASRRAEAEAAHLAEARAEVRAAAAAVEAALAQARTHRSALAEEEKEAAREAAATATRAGDLREMMERLERARARAEAEAKARAERERAAAERAARLQAEREAEALAARQRAARDAAQREALAREQAAVERREQARQLEAARQAALPAPGPAPSASGGRAVPVAGTLSRDFGDSGAGGPARGLT</sequence>
<feature type="compositionally biased region" description="Low complexity" evidence="1">
    <location>
        <begin position="210"/>
        <end position="231"/>
    </location>
</feature>